<proteinExistence type="predicted"/>
<reference evidence="2 3" key="1">
    <citation type="submission" date="2021-05" db="EMBL/GenBank/DDBJ databases">
        <title>A Polyphasic approach of four new species of the genus Ohtaekwangia: Ohtaekwangia histidinii sp. nov., Ohtaekwangia cretensis sp. nov., Ohtaekwangia indiensis sp. nov., Ohtaekwangia reichenbachii sp. nov. from diverse environment.</title>
        <authorList>
            <person name="Octaviana S."/>
        </authorList>
    </citation>
    <scope>NUCLEOTIDE SEQUENCE [LARGE SCALE GENOMIC DNA]</scope>
    <source>
        <strain evidence="2 3">PWU20</strain>
    </source>
</reference>
<dbReference type="EMBL" id="JAHESD010000004">
    <property type="protein sequence ID" value="MBT1702239.1"/>
    <property type="molecule type" value="Genomic_DNA"/>
</dbReference>
<sequence length="188" mass="21431">MAIITHNSLTKGARGAFGSVMFRQVRNKTIMSAKPSPPEKQSEGQRRNREKFRSATIYAKHVLLDPQKKAYYQHKARKLKLPNAYTAAITEYMRKGEIKAIAVNKKNGKVQDTVKINAYKKDFAVRKVRVVIYGENGLPVFKGEANKSDKTEFILHTGHDFLLRHNMKIHAFIDDCDMGSTPFVYTVE</sequence>
<keyword evidence="3" id="KW-1185">Reference proteome</keyword>
<dbReference type="Proteomes" id="UP000772618">
    <property type="component" value="Unassembled WGS sequence"/>
</dbReference>
<protein>
    <submittedName>
        <fullName evidence="2">Uncharacterized protein</fullName>
    </submittedName>
</protein>
<accession>A0ABS5VN14</accession>
<dbReference type="RefSeq" id="WP_254152035.1">
    <property type="nucleotide sequence ID" value="NZ_JAHESD010000004.1"/>
</dbReference>
<gene>
    <name evidence="2" type="ORF">KK060_03055</name>
</gene>
<organism evidence="2 3">
    <name type="scientific">Chryseosolibacter indicus</name>
    <dbReference type="NCBI Taxonomy" id="2782351"/>
    <lineage>
        <taxon>Bacteria</taxon>
        <taxon>Pseudomonadati</taxon>
        <taxon>Bacteroidota</taxon>
        <taxon>Cytophagia</taxon>
        <taxon>Cytophagales</taxon>
        <taxon>Chryseotaleaceae</taxon>
        <taxon>Chryseosolibacter</taxon>
    </lineage>
</organism>
<comment type="caution">
    <text evidence="2">The sequence shown here is derived from an EMBL/GenBank/DDBJ whole genome shotgun (WGS) entry which is preliminary data.</text>
</comment>
<evidence type="ECO:0000313" key="2">
    <source>
        <dbReference type="EMBL" id="MBT1702239.1"/>
    </source>
</evidence>
<feature type="compositionally biased region" description="Basic and acidic residues" evidence="1">
    <location>
        <begin position="40"/>
        <end position="50"/>
    </location>
</feature>
<evidence type="ECO:0000313" key="3">
    <source>
        <dbReference type="Proteomes" id="UP000772618"/>
    </source>
</evidence>
<name>A0ABS5VN14_9BACT</name>
<feature type="region of interest" description="Disordered" evidence="1">
    <location>
        <begin position="31"/>
        <end position="50"/>
    </location>
</feature>
<evidence type="ECO:0000256" key="1">
    <source>
        <dbReference type="SAM" id="MobiDB-lite"/>
    </source>
</evidence>